<dbReference type="EMBL" id="CM040975">
    <property type="protein sequence ID" value="MCJ8729069.1"/>
    <property type="molecule type" value="Genomic_DNA"/>
</dbReference>
<evidence type="ECO:0000313" key="1">
    <source>
        <dbReference type="EMBL" id="MCJ8729069.1"/>
    </source>
</evidence>
<reference evidence="1" key="1">
    <citation type="submission" date="2020-02" db="EMBL/GenBank/DDBJ databases">
        <title>Genome sequencing of the panga catfish, Pangasius djambal.</title>
        <authorList>
            <person name="Wen M."/>
            <person name="Zahm M."/>
            <person name="Roques C."/>
            <person name="Cabau C."/>
            <person name="Klopp C."/>
            <person name="Donnadieu C."/>
            <person name="Jouanno E."/>
            <person name="Avarre J.-C."/>
            <person name="Campet M."/>
            <person name="Ha T."/>
            <person name="Dugue R."/>
            <person name="Lampietro C."/>
            <person name="Louis A."/>
            <person name="Herpin A."/>
            <person name="Echchiki A."/>
            <person name="Berthelot C."/>
            <person name="Parey E."/>
            <person name="Roest-Crollius H."/>
            <person name="Braasch I."/>
            <person name="Postlethwait J.H."/>
            <person name="Bobe J."/>
            <person name="Montfort J."/>
            <person name="Bouchez O."/>
            <person name="Begum T."/>
            <person name="Schartl M."/>
            <person name="Gustiano R."/>
            <person name="Guiguen Y."/>
        </authorList>
    </citation>
    <scope>NUCLEOTIDE SEQUENCE</scope>
    <source>
        <strain evidence="1">Pdj_M5554</strain>
    </source>
</reference>
<proteinExistence type="predicted"/>
<organism evidence="1 2">
    <name type="scientific">Pangasius djambal</name>
    <dbReference type="NCBI Taxonomy" id="1691987"/>
    <lineage>
        <taxon>Eukaryota</taxon>
        <taxon>Metazoa</taxon>
        <taxon>Chordata</taxon>
        <taxon>Craniata</taxon>
        <taxon>Vertebrata</taxon>
        <taxon>Euteleostomi</taxon>
        <taxon>Actinopterygii</taxon>
        <taxon>Neopterygii</taxon>
        <taxon>Teleostei</taxon>
        <taxon>Ostariophysi</taxon>
        <taxon>Siluriformes</taxon>
        <taxon>Pangasiidae</taxon>
        <taxon>Pangasius</taxon>
    </lineage>
</organism>
<comment type="caution">
    <text evidence="1">The sequence shown here is derived from an EMBL/GenBank/DDBJ whole genome shotgun (WGS) entry which is preliminary data.</text>
</comment>
<accession>A0ACC5Y008</accession>
<keyword evidence="2" id="KW-1185">Reference proteome</keyword>
<protein>
    <submittedName>
        <fullName evidence="1">Uncharacterized protein</fullName>
    </submittedName>
</protein>
<dbReference type="Proteomes" id="UP000830395">
    <property type="component" value="Chromosome 1"/>
</dbReference>
<name>A0ACC5Y008_9TELE</name>
<evidence type="ECO:0000313" key="2">
    <source>
        <dbReference type="Proteomes" id="UP000830395"/>
    </source>
</evidence>
<gene>
    <name evidence="1" type="ORF">PDJAM_G00012140</name>
</gene>
<sequence>MAHCSSSSESKHSKPLTFHTQKEMFEKMEESFKFCARCEKQPSQAATTLKRCARCLNVYYCSKECQKEDWPVHKKYCAKLRMAAVDRLVEWLVYQGDLPFPTEAWSKSAKEVRCWEDWLSMQRDLTARMEPILSGKNMTDLWTNACRPRPEEAELRESVWRVCSEFLSRPLTIGMAMKMFSLDPYSRPLTIHIVGAGNTETLGARTTDLDELSRTFPGHQGLEVVMVGPEVVKGSIMRPPLRAFGPRGRVYISAYKGLYHEFWEELVEKGEAARPDLVVGFHPGFDSRQGMTDGWLPTLLLLRDYNIPTLFTMTNDGELKYSMQILMELEMDIKGTGPNPFSSQKPEQLQSSPNKEPSYCNAFYLNFQGLLEDKLEEED</sequence>